<accession>A0AC35TQQ2</accession>
<protein>
    <submittedName>
        <fullName evidence="2">ECM11 domain-containing protein</fullName>
    </submittedName>
</protein>
<evidence type="ECO:0000313" key="1">
    <source>
        <dbReference type="Proteomes" id="UP000095286"/>
    </source>
</evidence>
<evidence type="ECO:0000313" key="2">
    <source>
        <dbReference type="WBParaSite" id="RSKR_0000291900.1"/>
    </source>
</evidence>
<organism evidence="1 2">
    <name type="scientific">Rhabditophanes sp. KR3021</name>
    <dbReference type="NCBI Taxonomy" id="114890"/>
    <lineage>
        <taxon>Eukaryota</taxon>
        <taxon>Metazoa</taxon>
        <taxon>Ecdysozoa</taxon>
        <taxon>Nematoda</taxon>
        <taxon>Chromadorea</taxon>
        <taxon>Rhabditida</taxon>
        <taxon>Tylenchina</taxon>
        <taxon>Panagrolaimomorpha</taxon>
        <taxon>Strongyloidoidea</taxon>
        <taxon>Alloionematidae</taxon>
        <taxon>Rhabditophanes</taxon>
    </lineage>
</organism>
<name>A0AC35TQQ2_9BILA</name>
<reference evidence="2" key="1">
    <citation type="submission" date="2016-11" db="UniProtKB">
        <authorList>
            <consortium name="WormBaseParasite"/>
        </authorList>
    </citation>
    <scope>IDENTIFICATION</scope>
    <source>
        <strain evidence="2">KR3021</strain>
    </source>
</reference>
<proteinExistence type="predicted"/>
<dbReference type="WBParaSite" id="RSKR_0000291900.1">
    <property type="protein sequence ID" value="RSKR_0000291900.1"/>
    <property type="gene ID" value="RSKR_0000291900"/>
</dbReference>
<dbReference type="Proteomes" id="UP000095286">
    <property type="component" value="Unplaced"/>
</dbReference>
<sequence>MLDKQLIKDNFVTLKQLVDPDINIKEISGTDGSEDEDGGLHLARDSKTLNVASAVILNPFSSLQDTIPPPKKGLVEIDRDDIVSTEKDTDDDDDISSSLTLGLASSLILNPLGPIDLDYEAINKTCHQEQRKASRKTSITELREEMKQEALSNKWRHLQKEMRSIYLRIKDACHSYSTEHENVLHDKESLEYKEWSDIHSDLLNLKRSIQSTLKDLKHHNFEVKGLSKIPNQFEVVLEEIGALL</sequence>